<keyword evidence="2" id="KW-1185">Reference proteome</keyword>
<evidence type="ECO:0000313" key="1">
    <source>
        <dbReference type="EMBL" id="KAA3489010.1"/>
    </source>
</evidence>
<organism evidence="1 2">
    <name type="scientific">Gossypium australe</name>
    <dbReference type="NCBI Taxonomy" id="47621"/>
    <lineage>
        <taxon>Eukaryota</taxon>
        <taxon>Viridiplantae</taxon>
        <taxon>Streptophyta</taxon>
        <taxon>Embryophyta</taxon>
        <taxon>Tracheophyta</taxon>
        <taxon>Spermatophyta</taxon>
        <taxon>Magnoliopsida</taxon>
        <taxon>eudicotyledons</taxon>
        <taxon>Gunneridae</taxon>
        <taxon>Pentapetalae</taxon>
        <taxon>rosids</taxon>
        <taxon>malvids</taxon>
        <taxon>Malvales</taxon>
        <taxon>Malvaceae</taxon>
        <taxon>Malvoideae</taxon>
        <taxon>Gossypium</taxon>
    </lineage>
</organism>
<protein>
    <submittedName>
        <fullName evidence="1">Uncharacterized protein</fullName>
    </submittedName>
</protein>
<proteinExistence type="predicted"/>
<dbReference type="Proteomes" id="UP000325315">
    <property type="component" value="Unassembled WGS sequence"/>
</dbReference>
<reference evidence="2" key="1">
    <citation type="journal article" date="2019" name="Plant Biotechnol. J.">
        <title>Genome sequencing of the Australian wild diploid species Gossypium australe highlights disease resistance and delayed gland morphogenesis.</title>
        <authorList>
            <person name="Cai Y."/>
            <person name="Cai X."/>
            <person name="Wang Q."/>
            <person name="Wang P."/>
            <person name="Zhang Y."/>
            <person name="Cai C."/>
            <person name="Xu Y."/>
            <person name="Wang K."/>
            <person name="Zhou Z."/>
            <person name="Wang C."/>
            <person name="Geng S."/>
            <person name="Li B."/>
            <person name="Dong Q."/>
            <person name="Hou Y."/>
            <person name="Wang H."/>
            <person name="Ai P."/>
            <person name="Liu Z."/>
            <person name="Yi F."/>
            <person name="Sun M."/>
            <person name="An G."/>
            <person name="Cheng J."/>
            <person name="Zhang Y."/>
            <person name="Shi Q."/>
            <person name="Xie Y."/>
            <person name="Shi X."/>
            <person name="Chang Y."/>
            <person name="Huang F."/>
            <person name="Chen Y."/>
            <person name="Hong S."/>
            <person name="Mi L."/>
            <person name="Sun Q."/>
            <person name="Zhang L."/>
            <person name="Zhou B."/>
            <person name="Peng R."/>
            <person name="Zhang X."/>
            <person name="Liu F."/>
        </authorList>
    </citation>
    <scope>NUCLEOTIDE SEQUENCE [LARGE SCALE GENOMIC DNA]</scope>
    <source>
        <strain evidence="2">cv. PA1801</strain>
    </source>
</reference>
<comment type="caution">
    <text evidence="1">The sequence shown here is derived from an EMBL/GenBank/DDBJ whole genome shotgun (WGS) entry which is preliminary data.</text>
</comment>
<dbReference type="AlphaFoldDB" id="A0A5B6X499"/>
<sequence length="91" mass="10379">MKFVKKQLHLECLLEDLIQLEVSLWTMTTSATWRSTTLLISVKNGNSRLHTKESLSANWFALCPLFVKSPLGVTIVHSFTLFLFCHPYPAV</sequence>
<accession>A0A5B6X499</accession>
<dbReference type="EMBL" id="SMMG02000001">
    <property type="protein sequence ID" value="KAA3489010.1"/>
    <property type="molecule type" value="Genomic_DNA"/>
</dbReference>
<evidence type="ECO:0000313" key="2">
    <source>
        <dbReference type="Proteomes" id="UP000325315"/>
    </source>
</evidence>
<gene>
    <name evidence="1" type="ORF">EPI10_032693</name>
</gene>
<name>A0A5B6X499_9ROSI</name>